<dbReference type="EMBL" id="AJIL01005717">
    <property type="protein sequence ID" value="KNE87354.1"/>
    <property type="molecule type" value="Genomic_DNA"/>
</dbReference>
<feature type="compositionally biased region" description="Gly residues" evidence="1">
    <location>
        <begin position="52"/>
        <end position="65"/>
    </location>
</feature>
<keyword evidence="4" id="KW-1185">Reference proteome</keyword>
<evidence type="ECO:0000313" key="3">
    <source>
        <dbReference type="EMBL" id="KNE87354.1"/>
    </source>
</evidence>
<dbReference type="AlphaFoldDB" id="A0A0L0UK51"/>
<evidence type="ECO:0000313" key="2">
    <source>
        <dbReference type="EMBL" id="KNE87069.1"/>
    </source>
</evidence>
<reference evidence="2" key="1">
    <citation type="submission" date="2014-03" db="EMBL/GenBank/DDBJ databases">
        <title>Cloning and expression analysis of gamma-glutamylcysteines synthetase in perennial ryegrass.</title>
        <authorList>
            <person name="Wei S."/>
            <person name="Sun Z."/>
        </authorList>
    </citation>
    <scope>NUCLEOTIDE SEQUENCE</scope>
    <source>
        <strain evidence="2">Race PST-78</strain>
    </source>
</reference>
<evidence type="ECO:0000313" key="4">
    <source>
        <dbReference type="Proteomes" id="UP000054564"/>
    </source>
</evidence>
<protein>
    <submittedName>
        <fullName evidence="2">Uncharacterized protein</fullName>
    </submittedName>
</protein>
<proteinExistence type="predicted"/>
<name>A0A0L0UK51_9BASI</name>
<evidence type="ECO:0000256" key="1">
    <source>
        <dbReference type="SAM" id="MobiDB-lite"/>
    </source>
</evidence>
<dbReference type="EMBL" id="AJIL01006928">
    <property type="protein sequence ID" value="KNE87069.1"/>
    <property type="molecule type" value="Genomic_DNA"/>
</dbReference>
<organism evidence="2 4">
    <name type="scientific">Puccinia striiformis f. sp. tritici PST-78</name>
    <dbReference type="NCBI Taxonomy" id="1165861"/>
    <lineage>
        <taxon>Eukaryota</taxon>
        <taxon>Fungi</taxon>
        <taxon>Dikarya</taxon>
        <taxon>Basidiomycota</taxon>
        <taxon>Pucciniomycotina</taxon>
        <taxon>Pucciniomycetes</taxon>
        <taxon>Pucciniales</taxon>
        <taxon>Pucciniaceae</taxon>
        <taxon>Puccinia</taxon>
    </lineage>
</organism>
<feature type="region of interest" description="Disordered" evidence="1">
    <location>
        <begin position="1"/>
        <end position="108"/>
    </location>
</feature>
<feature type="compositionally biased region" description="Gly residues" evidence="1">
    <location>
        <begin position="90"/>
        <end position="108"/>
    </location>
</feature>
<reference evidence="4" key="2">
    <citation type="submission" date="2014-03" db="EMBL/GenBank/DDBJ databases">
        <title>The Genome Sequence of Puccinia striiformis f. sp. tritici PST-78.</title>
        <authorList>
            <consortium name="The Broad Institute Genome Sequencing Platform"/>
            <person name="Cuomo C."/>
            <person name="Hulbert S."/>
            <person name="Chen X."/>
            <person name="Walker B."/>
            <person name="Young S.K."/>
            <person name="Zeng Q."/>
            <person name="Gargeya S."/>
            <person name="Fitzgerald M."/>
            <person name="Haas B."/>
            <person name="Abouelleil A."/>
            <person name="Alvarado L."/>
            <person name="Arachchi H.M."/>
            <person name="Berlin A.M."/>
            <person name="Chapman S.B."/>
            <person name="Goldberg J."/>
            <person name="Griggs A."/>
            <person name="Gujja S."/>
            <person name="Hansen M."/>
            <person name="Howarth C."/>
            <person name="Imamovic A."/>
            <person name="Larimer J."/>
            <person name="McCowan C."/>
            <person name="Montmayeur A."/>
            <person name="Murphy C."/>
            <person name="Neiman D."/>
            <person name="Pearson M."/>
            <person name="Priest M."/>
            <person name="Roberts A."/>
            <person name="Saif S."/>
            <person name="Shea T."/>
            <person name="Sisk P."/>
            <person name="Sykes S."/>
            <person name="Wortman J."/>
            <person name="Nusbaum C."/>
            <person name="Birren B."/>
        </authorList>
    </citation>
    <scope>NUCLEOTIDE SEQUENCE [LARGE SCALE GENOMIC DNA]</scope>
    <source>
        <strain evidence="4">race PST-78</strain>
    </source>
</reference>
<gene>
    <name evidence="3" type="ORF">PSTG_19264</name>
    <name evidence="2" type="ORF">PSTG_19557</name>
</gene>
<comment type="caution">
    <text evidence="2">The sequence shown here is derived from an EMBL/GenBank/DDBJ whole genome shotgun (WGS) entry which is preliminary data.</text>
</comment>
<sequence length="108" mass="10880">MSNPSTSQFNSGEGGTYNYHHGRQPFPGDLHNPSPNYYHPNPPGTGHTIGLQGDGLIGTQAGGGHSYSIGPLGRNGSGPTIGSPGDIHTSGGGGHPTGSQGRGGRTYT</sequence>
<feature type="non-terminal residue" evidence="2">
    <location>
        <position position="108"/>
    </location>
</feature>
<dbReference type="Proteomes" id="UP000054564">
    <property type="component" value="Unassembled WGS sequence"/>
</dbReference>
<accession>A0A0L0UK51</accession>
<feature type="compositionally biased region" description="Polar residues" evidence="1">
    <location>
        <begin position="1"/>
        <end position="11"/>
    </location>
</feature>